<dbReference type="SUPFAM" id="SSF56214">
    <property type="entry name" value="4'-phosphopantetheinyl transferase"/>
    <property type="match status" value="1"/>
</dbReference>
<dbReference type="GO" id="GO:0008897">
    <property type="term" value="F:holo-[acyl-carrier-protein] synthase activity"/>
    <property type="evidence" value="ECO:0007669"/>
    <property type="project" value="UniProtKB-UniRule"/>
</dbReference>
<name>E0UUB6_SULAO</name>
<dbReference type="Gene3D" id="3.90.470.20">
    <property type="entry name" value="4'-phosphopantetheinyl transferase domain"/>
    <property type="match status" value="1"/>
</dbReference>
<evidence type="ECO:0000313" key="11">
    <source>
        <dbReference type="Proteomes" id="UP000007803"/>
    </source>
</evidence>
<dbReference type="RefSeq" id="WP_013327244.1">
    <property type="nucleotide sequence ID" value="NC_014506.1"/>
</dbReference>
<dbReference type="GO" id="GO:0005737">
    <property type="term" value="C:cytoplasm"/>
    <property type="evidence" value="ECO:0007669"/>
    <property type="project" value="UniProtKB-SubCell"/>
</dbReference>
<evidence type="ECO:0000259" key="9">
    <source>
        <dbReference type="Pfam" id="PF01648"/>
    </source>
</evidence>
<evidence type="ECO:0000256" key="7">
    <source>
        <dbReference type="ARBA" id="ARBA00023160"/>
    </source>
</evidence>
<dbReference type="KEGG" id="sua:Saut_1444"/>
<dbReference type="InterPro" id="IPR004568">
    <property type="entry name" value="Ppantetheine-prot_Trfase_dom"/>
</dbReference>
<dbReference type="NCBIfam" id="TIGR00556">
    <property type="entry name" value="pantethn_trn"/>
    <property type="match status" value="1"/>
</dbReference>
<comment type="cofactor">
    <cofactor evidence="8">
        <name>Mg(2+)</name>
        <dbReference type="ChEBI" id="CHEBI:18420"/>
    </cofactor>
</comment>
<keyword evidence="3 8" id="KW-0479">Metal-binding</keyword>
<comment type="subcellular location">
    <subcellularLocation>
        <location evidence="8">Cytoplasm</location>
    </subcellularLocation>
</comment>
<dbReference type="NCBIfam" id="TIGR00516">
    <property type="entry name" value="acpS"/>
    <property type="match status" value="1"/>
</dbReference>
<dbReference type="InterPro" id="IPR037143">
    <property type="entry name" value="4-PPantetheinyl_Trfase_dom_sf"/>
</dbReference>
<feature type="binding site" evidence="8">
    <location>
        <position position="5"/>
    </location>
    <ligand>
        <name>Mg(2+)</name>
        <dbReference type="ChEBI" id="CHEBI:18420"/>
    </ligand>
</feature>
<dbReference type="STRING" id="563040.Saut_1444"/>
<dbReference type="GO" id="GO:0006633">
    <property type="term" value="P:fatty acid biosynthetic process"/>
    <property type="evidence" value="ECO:0007669"/>
    <property type="project" value="UniProtKB-UniRule"/>
</dbReference>
<dbReference type="InterPro" id="IPR002582">
    <property type="entry name" value="ACPS"/>
</dbReference>
<gene>
    <name evidence="8" type="primary">acpS</name>
    <name evidence="10" type="ordered locus">Saut_1444</name>
</gene>
<keyword evidence="5 8" id="KW-0460">Magnesium</keyword>
<dbReference type="HOGENOM" id="CLU_089696_0_2_7"/>
<evidence type="ECO:0000256" key="2">
    <source>
        <dbReference type="ARBA" id="ARBA00022679"/>
    </source>
</evidence>
<evidence type="ECO:0000256" key="5">
    <source>
        <dbReference type="ARBA" id="ARBA00022842"/>
    </source>
</evidence>
<dbReference type="EC" id="2.7.8.7" evidence="8"/>
<keyword evidence="2 8" id="KW-0808">Transferase</keyword>
<evidence type="ECO:0000256" key="6">
    <source>
        <dbReference type="ARBA" id="ARBA00023098"/>
    </source>
</evidence>
<dbReference type="Proteomes" id="UP000007803">
    <property type="component" value="Chromosome"/>
</dbReference>
<comment type="catalytic activity">
    <reaction evidence="8">
        <text>apo-[ACP] + CoA = holo-[ACP] + adenosine 3',5'-bisphosphate + H(+)</text>
        <dbReference type="Rhea" id="RHEA:12068"/>
        <dbReference type="Rhea" id="RHEA-COMP:9685"/>
        <dbReference type="Rhea" id="RHEA-COMP:9690"/>
        <dbReference type="ChEBI" id="CHEBI:15378"/>
        <dbReference type="ChEBI" id="CHEBI:29999"/>
        <dbReference type="ChEBI" id="CHEBI:57287"/>
        <dbReference type="ChEBI" id="CHEBI:58343"/>
        <dbReference type="ChEBI" id="CHEBI:64479"/>
        <dbReference type="EC" id="2.7.8.7"/>
    </reaction>
</comment>
<comment type="similarity">
    <text evidence="8">Belongs to the P-Pant transferase superfamily. AcpS family.</text>
</comment>
<evidence type="ECO:0000256" key="4">
    <source>
        <dbReference type="ARBA" id="ARBA00022832"/>
    </source>
</evidence>
<organism evidence="10 11">
    <name type="scientific">Sulfurimonas autotrophica (strain ATCC BAA-671 / DSM 16294 / JCM 11897 / OK10)</name>
    <dbReference type="NCBI Taxonomy" id="563040"/>
    <lineage>
        <taxon>Bacteria</taxon>
        <taxon>Pseudomonadati</taxon>
        <taxon>Campylobacterota</taxon>
        <taxon>Epsilonproteobacteria</taxon>
        <taxon>Campylobacterales</taxon>
        <taxon>Sulfurimonadaceae</taxon>
        <taxon>Sulfurimonas</taxon>
    </lineage>
</organism>
<dbReference type="AlphaFoldDB" id="E0UUB6"/>
<comment type="function">
    <text evidence="8">Transfers the 4'-phosphopantetheine moiety from coenzyme A to a Ser of acyl-carrier-protein.</text>
</comment>
<keyword evidence="11" id="KW-1185">Reference proteome</keyword>
<dbReference type="eggNOG" id="COG0736">
    <property type="taxonomic scope" value="Bacteria"/>
</dbReference>
<keyword evidence="4 8" id="KW-0276">Fatty acid metabolism</keyword>
<feature type="domain" description="4'-phosphopantetheinyl transferase" evidence="9">
    <location>
        <begin position="2"/>
        <end position="111"/>
    </location>
</feature>
<evidence type="ECO:0000256" key="3">
    <source>
        <dbReference type="ARBA" id="ARBA00022723"/>
    </source>
</evidence>
<accession>E0UUB6</accession>
<dbReference type="Pfam" id="PF01648">
    <property type="entry name" value="ACPS"/>
    <property type="match status" value="1"/>
</dbReference>
<protein>
    <recommendedName>
        <fullName evidence="8">Holo-[acyl-carrier-protein] synthase</fullName>
        <shortName evidence="8">Holo-ACP synthase</shortName>
        <ecNumber evidence="8">2.7.8.7</ecNumber>
    </recommendedName>
    <alternativeName>
        <fullName evidence="8">4'-phosphopantetheinyl transferase AcpS</fullName>
    </alternativeName>
</protein>
<keyword evidence="1 8" id="KW-0444">Lipid biosynthesis</keyword>
<evidence type="ECO:0000256" key="1">
    <source>
        <dbReference type="ARBA" id="ARBA00022516"/>
    </source>
</evidence>
<dbReference type="EMBL" id="CP002205">
    <property type="protein sequence ID" value="ADN09491.1"/>
    <property type="molecule type" value="Genomic_DNA"/>
</dbReference>
<evidence type="ECO:0000256" key="8">
    <source>
        <dbReference type="HAMAP-Rule" id="MF_00101"/>
    </source>
</evidence>
<keyword evidence="8" id="KW-0963">Cytoplasm</keyword>
<keyword evidence="7 8" id="KW-0275">Fatty acid biosynthesis</keyword>
<sequence>MIGIDVIKISRMNRLIERFGEKGLRRFLSEDEITLVKSYKTAAGFWAAKEAFSKALGTGIGAECSFFDMKIYKSEKGAPLFALSKNIIEKFKIIDTSLSITHDGDYAISVVNIESENLSTADKIKQF</sequence>
<dbReference type="OrthoDB" id="517356at2"/>
<reference evidence="11" key="1">
    <citation type="journal article" date="2010" name="Stand. Genomic Sci.">
        <title>Complete genome sequence of Sulfurimonas autotrophica type strain (OK10).</title>
        <authorList>
            <person name="Sikorski J."/>
            <person name="Munk C."/>
            <person name="Lapidus A."/>
            <person name="Djao O."/>
            <person name="Lucas S."/>
            <person name="Glavina Del Rio T."/>
            <person name="Nolan M."/>
            <person name="Tice H."/>
            <person name="Han C."/>
            <person name="Cheng J."/>
            <person name="Tapia R."/>
            <person name="Goodwin L."/>
            <person name="Pitluck S."/>
            <person name="Liolios K."/>
            <person name="Ivanova N."/>
            <person name="Mavromatis K."/>
            <person name="Mikhailova N."/>
            <person name="Pati A."/>
            <person name="Sims D."/>
            <person name="Meincke L."/>
            <person name="Brettin T."/>
            <person name="Detter J."/>
            <person name="Chen A."/>
            <person name="Palaniappan K."/>
            <person name="Land M."/>
            <person name="Hauser L."/>
            <person name="Chang Y."/>
            <person name="Jeffries C."/>
            <person name="Rohde M."/>
            <person name="Lang E."/>
            <person name="Spring S."/>
            <person name="Goker M."/>
            <person name="Woyke T."/>
            <person name="Bristow J."/>
            <person name="Eisen J."/>
            <person name="Markowitz V."/>
            <person name="Hugenholtz P."/>
            <person name="Kyrpides N."/>
            <person name="Klenk H."/>
        </authorList>
    </citation>
    <scope>NUCLEOTIDE SEQUENCE [LARGE SCALE GENOMIC DNA]</scope>
    <source>
        <strain evidence="11">ATCC BAA-671 / DSM 16294 / JCM 11897 / OK10</strain>
    </source>
</reference>
<evidence type="ECO:0000313" key="10">
    <source>
        <dbReference type="EMBL" id="ADN09491.1"/>
    </source>
</evidence>
<dbReference type="HAMAP" id="MF_00101">
    <property type="entry name" value="AcpS"/>
    <property type="match status" value="1"/>
</dbReference>
<dbReference type="InterPro" id="IPR008278">
    <property type="entry name" value="4-PPantetheinyl_Trfase_dom"/>
</dbReference>
<dbReference type="GO" id="GO:0000287">
    <property type="term" value="F:magnesium ion binding"/>
    <property type="evidence" value="ECO:0007669"/>
    <property type="project" value="UniProtKB-UniRule"/>
</dbReference>
<feature type="binding site" evidence="8">
    <location>
        <position position="50"/>
    </location>
    <ligand>
        <name>Mg(2+)</name>
        <dbReference type="ChEBI" id="CHEBI:18420"/>
    </ligand>
</feature>
<proteinExistence type="inferred from homology"/>
<keyword evidence="6 8" id="KW-0443">Lipid metabolism</keyword>